<proteinExistence type="inferred from homology"/>
<dbReference type="OrthoDB" id="2690153at2759"/>
<dbReference type="InParanoid" id="W4JSX9"/>
<dbReference type="SUPFAM" id="SSF52833">
    <property type="entry name" value="Thioredoxin-like"/>
    <property type="match status" value="1"/>
</dbReference>
<dbReference type="EMBL" id="KI925465">
    <property type="protein sequence ID" value="ETW76210.1"/>
    <property type="molecule type" value="Genomic_DNA"/>
</dbReference>
<dbReference type="PANTHER" id="PTHR43004">
    <property type="entry name" value="TRK SYSTEM POTASSIUM UPTAKE PROTEIN"/>
    <property type="match status" value="1"/>
</dbReference>
<dbReference type="GO" id="GO:0016709">
    <property type="term" value="F:oxidoreductase activity, acting on paired donors, with incorporation or reduction of molecular oxygen, NAD(P)H as one donor, and incorporation of one atom of oxygen"/>
    <property type="evidence" value="ECO:0007669"/>
    <property type="project" value="UniProtKB-ARBA"/>
</dbReference>
<evidence type="ECO:0000256" key="3">
    <source>
        <dbReference type="ARBA" id="ARBA00022630"/>
    </source>
</evidence>
<dbReference type="PRINTS" id="PR00420">
    <property type="entry name" value="RNGMNOXGNASE"/>
</dbReference>
<gene>
    <name evidence="7" type="ORF">HETIRDRAFT_461161</name>
</gene>
<organism evidence="7 8">
    <name type="scientific">Heterobasidion irregulare (strain TC 32-1)</name>
    <dbReference type="NCBI Taxonomy" id="747525"/>
    <lineage>
        <taxon>Eukaryota</taxon>
        <taxon>Fungi</taxon>
        <taxon>Dikarya</taxon>
        <taxon>Basidiomycota</taxon>
        <taxon>Agaricomycotina</taxon>
        <taxon>Agaricomycetes</taxon>
        <taxon>Russulales</taxon>
        <taxon>Bondarzewiaceae</taxon>
        <taxon>Heterobasidion</taxon>
        <taxon>Heterobasidion annosum species complex</taxon>
    </lineage>
</organism>
<dbReference type="InterPro" id="IPR002938">
    <property type="entry name" value="FAD-bd"/>
</dbReference>
<evidence type="ECO:0000256" key="5">
    <source>
        <dbReference type="ARBA" id="ARBA00023002"/>
    </source>
</evidence>
<dbReference type="GeneID" id="20677145"/>
<dbReference type="Gene3D" id="3.50.50.60">
    <property type="entry name" value="FAD/NAD(P)-binding domain"/>
    <property type="match status" value="1"/>
</dbReference>
<keyword evidence="8" id="KW-1185">Reference proteome</keyword>
<dbReference type="InterPro" id="IPR050641">
    <property type="entry name" value="RIFMO-like"/>
</dbReference>
<comment type="cofactor">
    <cofactor evidence="1">
        <name>FAD</name>
        <dbReference type="ChEBI" id="CHEBI:57692"/>
    </cofactor>
</comment>
<sequence>MSATPAILIVGSGPTGLIAAITLRQNGIPIRPRTQEVLASIGVLDDVMTIATPPFMIGAHGIGKAIVEEIKWAEEADASLGTPYVHPISVHQSVFEDVLRKHLEKLGTKVELSVELVGIEQSEGSNTVFARLKGQDMEITEEYEYIIAADGARGTTRRMLGVSFLGNTEEGDKMFVANVECTDIDRTHWHRWGVFGVGVFFLKPVEPAPMFQIQAMGAELPNPLPQDDEGIQKMFNHISKSNDIKLKNATCISEWRANIRMVDRFSVGRVFLVGESAHCHSPAGGQGANTGILDAANISWKLALVHKRLSSPSLLQTYEDERMPVVAEMLNLTSDLHRLAFARMPPSTLEARKRDGVPGDPMWRPRQGLQLGVNCRWSPIVFEGRETQEEAKKIESAKAKVSPYGVAGDKLRAGDRAPDASFLVDTATGVQTTLFNAIAGLNKHYILVFVGRTSVDLDTSISALDKYRRAGLASTILLFPAGSHAPADVPGTRSFVDSKGHAYAGFEVDETSRLYALVRPDGMIGAFATDVEQLRRFLAGFASGVETA</sequence>
<keyword evidence="4" id="KW-0274">FAD</keyword>
<accession>W4JSX9</accession>
<reference evidence="7 8" key="1">
    <citation type="journal article" date="2012" name="New Phytol.">
        <title>Insight into trade-off between wood decay and parasitism from the genome of a fungal forest pathogen.</title>
        <authorList>
            <person name="Olson A."/>
            <person name="Aerts A."/>
            <person name="Asiegbu F."/>
            <person name="Belbahri L."/>
            <person name="Bouzid O."/>
            <person name="Broberg A."/>
            <person name="Canback B."/>
            <person name="Coutinho P.M."/>
            <person name="Cullen D."/>
            <person name="Dalman K."/>
            <person name="Deflorio G."/>
            <person name="van Diepen L.T."/>
            <person name="Dunand C."/>
            <person name="Duplessis S."/>
            <person name="Durling M."/>
            <person name="Gonthier P."/>
            <person name="Grimwood J."/>
            <person name="Fossdal C.G."/>
            <person name="Hansson D."/>
            <person name="Henrissat B."/>
            <person name="Hietala A."/>
            <person name="Himmelstrand K."/>
            <person name="Hoffmeister D."/>
            <person name="Hogberg N."/>
            <person name="James T.Y."/>
            <person name="Karlsson M."/>
            <person name="Kohler A."/>
            <person name="Kues U."/>
            <person name="Lee Y.H."/>
            <person name="Lin Y.C."/>
            <person name="Lind M."/>
            <person name="Lindquist E."/>
            <person name="Lombard V."/>
            <person name="Lucas S."/>
            <person name="Lunden K."/>
            <person name="Morin E."/>
            <person name="Murat C."/>
            <person name="Park J."/>
            <person name="Raffaello T."/>
            <person name="Rouze P."/>
            <person name="Salamov A."/>
            <person name="Schmutz J."/>
            <person name="Solheim H."/>
            <person name="Stahlberg J."/>
            <person name="Velez H."/>
            <person name="de Vries R.P."/>
            <person name="Wiebenga A."/>
            <person name="Woodward S."/>
            <person name="Yakovlev I."/>
            <person name="Garbelotto M."/>
            <person name="Martin F."/>
            <person name="Grigoriev I.V."/>
            <person name="Stenlid J."/>
        </authorList>
    </citation>
    <scope>NUCLEOTIDE SEQUENCE [LARGE SCALE GENOMIC DNA]</scope>
    <source>
        <strain evidence="7 8">TC 32-1</strain>
    </source>
</reference>
<name>W4JSX9_HETIT</name>
<dbReference type="InterPro" id="IPR036249">
    <property type="entry name" value="Thioredoxin-like_sf"/>
</dbReference>
<dbReference type="AlphaFoldDB" id="W4JSX9"/>
<protein>
    <recommendedName>
        <fullName evidence="6">FAD-binding domain-containing protein</fullName>
    </recommendedName>
</protein>
<dbReference type="Gene3D" id="3.40.30.20">
    <property type="match status" value="1"/>
</dbReference>
<dbReference type="Proteomes" id="UP000030671">
    <property type="component" value="Unassembled WGS sequence"/>
</dbReference>
<dbReference type="GO" id="GO:0071949">
    <property type="term" value="F:FAD binding"/>
    <property type="evidence" value="ECO:0007669"/>
    <property type="project" value="InterPro"/>
</dbReference>
<feature type="domain" description="FAD-binding" evidence="6">
    <location>
        <begin position="31"/>
        <end position="331"/>
    </location>
</feature>
<dbReference type="InterPro" id="IPR036188">
    <property type="entry name" value="FAD/NAD-bd_sf"/>
</dbReference>
<dbReference type="Gene3D" id="3.30.70.2450">
    <property type="match status" value="1"/>
</dbReference>
<evidence type="ECO:0000313" key="8">
    <source>
        <dbReference type="Proteomes" id="UP000030671"/>
    </source>
</evidence>
<dbReference type="PANTHER" id="PTHR43004:SF19">
    <property type="entry name" value="BINDING MONOOXYGENASE, PUTATIVE (JCVI)-RELATED"/>
    <property type="match status" value="1"/>
</dbReference>
<evidence type="ECO:0000256" key="4">
    <source>
        <dbReference type="ARBA" id="ARBA00022827"/>
    </source>
</evidence>
<keyword evidence="3" id="KW-0285">Flavoprotein</keyword>
<keyword evidence="5" id="KW-0560">Oxidoreductase</keyword>
<comment type="similarity">
    <text evidence="2">Belongs to the PheA/TfdB FAD monooxygenase family.</text>
</comment>
<dbReference type="InterPro" id="IPR038220">
    <property type="entry name" value="PHOX_C_sf"/>
</dbReference>
<dbReference type="RefSeq" id="XP_009552418.1">
    <property type="nucleotide sequence ID" value="XM_009554123.1"/>
</dbReference>
<evidence type="ECO:0000313" key="7">
    <source>
        <dbReference type="EMBL" id="ETW76210.1"/>
    </source>
</evidence>
<dbReference type="SUPFAM" id="SSF51905">
    <property type="entry name" value="FAD/NAD(P)-binding domain"/>
    <property type="match status" value="1"/>
</dbReference>
<evidence type="ECO:0000259" key="6">
    <source>
        <dbReference type="Pfam" id="PF01494"/>
    </source>
</evidence>
<dbReference type="KEGG" id="hir:HETIRDRAFT_461161"/>
<dbReference type="Pfam" id="PF01494">
    <property type="entry name" value="FAD_binding_3"/>
    <property type="match status" value="1"/>
</dbReference>
<dbReference type="eggNOG" id="KOG3855">
    <property type="taxonomic scope" value="Eukaryota"/>
</dbReference>
<evidence type="ECO:0000256" key="1">
    <source>
        <dbReference type="ARBA" id="ARBA00001974"/>
    </source>
</evidence>
<evidence type="ECO:0000256" key="2">
    <source>
        <dbReference type="ARBA" id="ARBA00007801"/>
    </source>
</evidence>
<dbReference type="HOGENOM" id="CLU_009665_20_3_1"/>